<dbReference type="Gene3D" id="3.40.395.10">
    <property type="entry name" value="Adenoviral Proteinase, Chain A"/>
    <property type="match status" value="1"/>
</dbReference>
<evidence type="ECO:0000256" key="1">
    <source>
        <dbReference type="SAM" id="MobiDB-lite"/>
    </source>
</evidence>
<feature type="region of interest" description="Disordered" evidence="1">
    <location>
        <begin position="857"/>
        <end position="881"/>
    </location>
</feature>
<dbReference type="PANTHER" id="PTHR34835:SF34">
    <property type="entry name" value="OS08G0555500 PROTEIN"/>
    <property type="match status" value="1"/>
</dbReference>
<reference evidence="3" key="1">
    <citation type="journal article" date="2007" name="PLoS ONE">
        <title>The first genome sequence of an elite grapevine cultivar (Pinot noir Vitis vinifera L.): coping with a highly heterozygous genome.</title>
        <authorList>
            <person name="Velasco R."/>
            <person name="Zharkikh A."/>
            <person name="Troggio M."/>
            <person name="Cartwright D.A."/>
            <person name="Cestaro A."/>
            <person name="Pruss D."/>
            <person name="Pindo M."/>
            <person name="FitzGerald L.M."/>
            <person name="Vezzulli S."/>
            <person name="Reid J."/>
            <person name="Malacarne G."/>
            <person name="Iliev D."/>
            <person name="Coppola G."/>
            <person name="Wardell B."/>
            <person name="Micheletti D."/>
            <person name="Macalma T."/>
            <person name="Facci M."/>
            <person name="Mitchell J.T."/>
            <person name="Perazzolli M."/>
            <person name="Eldredge G."/>
            <person name="Gatto P."/>
            <person name="Oyzerski R."/>
            <person name="Moretto M."/>
            <person name="Gutin N."/>
            <person name="Stefanini M."/>
            <person name="Chen Y."/>
            <person name="Segala C."/>
            <person name="Davenport C."/>
            <person name="Dematte L."/>
            <person name="Mraz A."/>
            <person name="Battilana J."/>
            <person name="Stormo K."/>
            <person name="Costa F."/>
            <person name="Tao Q."/>
            <person name="Si-Ammour A."/>
            <person name="Harkins T."/>
            <person name="Lackey A."/>
            <person name="Perbost C."/>
            <person name="Taillon B."/>
            <person name="Stella A."/>
            <person name="Solovyev V."/>
            <person name="Fawcett J.A."/>
            <person name="Sterck L."/>
            <person name="Vandepoele K."/>
            <person name="Grando S.M."/>
            <person name="Toppo S."/>
            <person name="Moser C."/>
            <person name="Lanchbury J."/>
            <person name="Bogden R."/>
            <person name="Skolnick M."/>
            <person name="Sgaramella V."/>
            <person name="Bhatnagar S.K."/>
            <person name="Fontana P."/>
            <person name="Gutin A."/>
            <person name="Van de Peer Y."/>
            <person name="Salamini F."/>
            <person name="Viola R."/>
        </authorList>
    </citation>
    <scope>NUCLEOTIDE SEQUENCE</scope>
</reference>
<sequence>MEESSLESIQSNSEDFSSEDERLDSSSLGVRKVGCGDRQKPCPLGGGRRVEERIKRGVVVGMVMGMGLMLMDILKGTSMFTRCSAARFKKLYNRLPEEKIQAIRDLQFGGLLNLDCIEVRHNICIFLIQHFNVGFRRIEFSAQKHYPVTATDVGLIFGLPTEGRILQVTSTSSEHPFGTIRACEEKLLNLPIGEEFRKAFIYYACATLLAPTSRLNGCRNLWHTIHEDGFRNDVNWAQFVLDQLIEGIRQYQQSNTSWVHGCVLFLQRSPTVERTMEPETNVDHDTNVDAENSDEIWHQYHDAERAIDQYQRGIQQQLRIMCGLMHKLGTRRHSGVNSDVGGHSSYAPANTPTTNDHAFLGDEYMASHAANHVLDTPDRVVAPEYELQSSVPINVVSNGEEQPEGNVVPTNRNVRKRRVCRMAPNLLSPYISQPQTKQSAIKIDLKQAVALEMIIHSQAKHLVREVVIGHFEPHLYQMDIPYVNVNEVFLPVLIKNHWTLYVYDLANKRIQLLDSRPGRKKTMLSGVQQNLARLRSFCNEIHGIVVNGGVLQINRCGEIETLQVEDYGEYVAFSTKCTPRPCPERLKGINESGRDLMSGTILRGCMHLVDQADRGQAKTLMFVHISPEPDADGETISTVKFAERFATVELDAARVNKDSADVKELKEQIGTLKAALARKKENQRTFNIHFPTVLKDREQKPAGNMLDDQNSCRQPMWDVGNIEGMPIKIYILCKYDGNFSDGSLQPRGLAETLCGSPLYMAPEIMQLQKYDAKLLQNIVKYSELHFPPDNNALSANCKDLCQKLLRRNPVERLTFEELFNHLFLSQKQPDEALRRSSRINDGFPFSECNPVRKTEASSQEDCMSFPLDDDSSGAEGSPSFLRKRSSMKSTYGFSLDNKVDIRETIFNTSNNTDPAFKYNSTSHKPEITGFRIDNLRPSNENVKEPLKSMEQRPMRSCSRVVDSLEELVDQDYVFVSGPPMDVSSSSAIASKPSHSQCKSGSAPLTSVNMKTKSSAPMPIAGAGITNTCYTGSLESHSSASSGTSQGSMDIGDALEQPSTHCMTRIKSLQQCASVITELVNEKAIECMLGVEDVLNDEKGSSWKMVYVDYENDVLLVGDDPWKYLNFQGHTPIFCVGVLDSLAVELKVTKDFSKLYAGIAILGYIASVPESVNTQAFSHLLTFLGHRYPKIRKALAEQVYLVLLQNGELVTEDKMEKVLEIISETCWEGDIEEAKQRRLELHDMAGLETGLLPKIGNGASNRDGEKRPTASDENASYSSLVGSTRF</sequence>
<feature type="compositionally biased region" description="Polar residues" evidence="1">
    <location>
        <begin position="1"/>
        <end position="12"/>
    </location>
</feature>
<dbReference type="EMBL" id="AM429877">
    <property type="protein sequence ID" value="CAN66893.1"/>
    <property type="molecule type" value="Genomic_DNA"/>
</dbReference>
<feature type="region of interest" description="Disordered" evidence="1">
    <location>
        <begin position="1251"/>
        <end position="1285"/>
    </location>
</feature>
<accession>A5AM30</accession>
<dbReference type="PANTHER" id="PTHR34835">
    <property type="entry name" value="OS07G0283600 PROTEIN-RELATED"/>
    <property type="match status" value="1"/>
</dbReference>
<dbReference type="Pfam" id="PF24497">
    <property type="entry name" value="MIT_ATG1"/>
    <property type="match status" value="1"/>
</dbReference>
<dbReference type="SUPFAM" id="SSF52540">
    <property type="entry name" value="P-loop containing nucleoside triphosphate hydrolases"/>
    <property type="match status" value="1"/>
</dbReference>
<dbReference type="SUPFAM" id="SSF54001">
    <property type="entry name" value="Cysteine proteinases"/>
    <property type="match status" value="1"/>
</dbReference>
<dbReference type="InterPro" id="IPR038765">
    <property type="entry name" value="Papain-like_cys_pep_sf"/>
</dbReference>
<protein>
    <recommendedName>
        <fullName evidence="2">ATG1a/b/c MIT domain-containing protein</fullName>
    </recommendedName>
</protein>
<feature type="compositionally biased region" description="Low complexity" evidence="1">
    <location>
        <begin position="985"/>
        <end position="995"/>
    </location>
</feature>
<organism evidence="3">
    <name type="scientific">Vitis vinifera</name>
    <name type="common">Grape</name>
    <dbReference type="NCBI Taxonomy" id="29760"/>
    <lineage>
        <taxon>Eukaryota</taxon>
        <taxon>Viridiplantae</taxon>
        <taxon>Streptophyta</taxon>
        <taxon>Embryophyta</taxon>
        <taxon>Tracheophyta</taxon>
        <taxon>Spermatophyta</taxon>
        <taxon>Magnoliopsida</taxon>
        <taxon>eudicotyledons</taxon>
        <taxon>Gunneridae</taxon>
        <taxon>Pentapetalae</taxon>
        <taxon>rosids</taxon>
        <taxon>Vitales</taxon>
        <taxon>Vitaceae</taxon>
        <taxon>Viteae</taxon>
        <taxon>Vitis</taxon>
    </lineage>
</organism>
<proteinExistence type="predicted"/>
<dbReference type="InterPro" id="IPR011009">
    <property type="entry name" value="Kinase-like_dom_sf"/>
</dbReference>
<feature type="domain" description="ATG1a/b/c MIT" evidence="2">
    <location>
        <begin position="1046"/>
        <end position="1083"/>
    </location>
</feature>
<evidence type="ECO:0000313" key="3">
    <source>
        <dbReference type="EMBL" id="CAN66893.1"/>
    </source>
</evidence>
<dbReference type="InterPro" id="IPR027417">
    <property type="entry name" value="P-loop_NTPase"/>
</dbReference>
<dbReference type="InterPro" id="IPR036961">
    <property type="entry name" value="Kinesin_motor_dom_sf"/>
</dbReference>
<dbReference type="SUPFAM" id="SSF56112">
    <property type="entry name" value="Protein kinase-like (PK-like)"/>
    <property type="match status" value="1"/>
</dbReference>
<dbReference type="InterPro" id="IPR056281">
    <property type="entry name" value="MIT_ATG1a/b/c"/>
</dbReference>
<feature type="region of interest" description="Disordered" evidence="1">
    <location>
        <begin position="985"/>
        <end position="1005"/>
    </location>
</feature>
<feature type="compositionally biased region" description="Polar residues" evidence="1">
    <location>
        <begin position="996"/>
        <end position="1005"/>
    </location>
</feature>
<evidence type="ECO:0000259" key="2">
    <source>
        <dbReference type="Pfam" id="PF24497"/>
    </source>
</evidence>
<name>A5AM30_VITVI</name>
<dbReference type="Gene3D" id="1.10.510.10">
    <property type="entry name" value="Transferase(Phosphotransferase) domain 1"/>
    <property type="match status" value="1"/>
</dbReference>
<dbReference type="ExpressionAtlas" id="A5AM30">
    <property type="expression patterns" value="baseline"/>
</dbReference>
<feature type="compositionally biased region" description="Polar residues" evidence="1">
    <location>
        <begin position="1270"/>
        <end position="1285"/>
    </location>
</feature>
<feature type="region of interest" description="Disordered" evidence="1">
    <location>
        <begin position="1"/>
        <end position="34"/>
    </location>
</feature>
<dbReference type="Gene3D" id="3.10.20.90">
    <property type="entry name" value="Phosphatidylinositol 3-kinase Catalytic Subunit, Chain A, domain 1"/>
    <property type="match status" value="1"/>
</dbReference>
<dbReference type="Gene3D" id="3.40.850.10">
    <property type="entry name" value="Kinesin motor domain"/>
    <property type="match status" value="1"/>
</dbReference>
<gene>
    <name evidence="3" type="ORF">VITISV_014112</name>
</gene>